<reference evidence="1 2" key="1">
    <citation type="submission" date="2017-06" db="EMBL/GenBank/DDBJ databases">
        <authorList>
            <person name="Kim H.J."/>
            <person name="Triplett B.A."/>
        </authorList>
    </citation>
    <scope>NUCLEOTIDE SEQUENCE [LARGE SCALE GENOMIC DNA]</scope>
    <source>
        <strain evidence="1 2">DSM 13116</strain>
    </source>
</reference>
<proteinExistence type="predicted"/>
<dbReference type="RefSeq" id="WP_089275011.1">
    <property type="nucleotide sequence ID" value="NZ_FZOC01000006.1"/>
</dbReference>
<organism evidence="1 2">
    <name type="scientific">Humidesulfovibrio mexicanus</name>
    <dbReference type="NCBI Taxonomy" id="147047"/>
    <lineage>
        <taxon>Bacteria</taxon>
        <taxon>Pseudomonadati</taxon>
        <taxon>Thermodesulfobacteriota</taxon>
        <taxon>Desulfovibrionia</taxon>
        <taxon>Desulfovibrionales</taxon>
        <taxon>Desulfovibrionaceae</taxon>
        <taxon>Humidesulfovibrio</taxon>
    </lineage>
</organism>
<evidence type="ECO:0000313" key="2">
    <source>
        <dbReference type="Proteomes" id="UP000198324"/>
    </source>
</evidence>
<dbReference type="GO" id="GO:0005829">
    <property type="term" value="C:cytosol"/>
    <property type="evidence" value="ECO:0007669"/>
    <property type="project" value="TreeGrafter"/>
</dbReference>
<dbReference type="SUPFAM" id="SSF53448">
    <property type="entry name" value="Nucleotide-diphospho-sugar transferases"/>
    <property type="match status" value="1"/>
</dbReference>
<protein>
    <submittedName>
        <fullName evidence="1">Spore coat polysaccharide biosynthesis protein SpsF</fullName>
    </submittedName>
</protein>
<dbReference type="OrthoDB" id="9801052at2"/>
<keyword evidence="2" id="KW-1185">Reference proteome</keyword>
<dbReference type="PANTHER" id="PTHR42866">
    <property type="entry name" value="3-DEOXY-MANNO-OCTULOSONATE CYTIDYLYLTRANSFERASE"/>
    <property type="match status" value="1"/>
</dbReference>
<name>A0A239BWT2_9BACT</name>
<gene>
    <name evidence="1" type="ORF">SAMN04488503_2811</name>
</gene>
<dbReference type="InterPro" id="IPR003329">
    <property type="entry name" value="Cytidylyl_trans"/>
</dbReference>
<dbReference type="InterPro" id="IPR029044">
    <property type="entry name" value="Nucleotide-diphossugar_trans"/>
</dbReference>
<dbReference type="AlphaFoldDB" id="A0A239BWT2"/>
<dbReference type="Proteomes" id="UP000198324">
    <property type="component" value="Unassembled WGS sequence"/>
</dbReference>
<dbReference type="Pfam" id="PF02348">
    <property type="entry name" value="CTP_transf_3"/>
    <property type="match status" value="1"/>
</dbReference>
<dbReference type="Gene3D" id="3.90.550.10">
    <property type="entry name" value="Spore Coat Polysaccharide Biosynthesis Protein SpsA, Chain A"/>
    <property type="match status" value="1"/>
</dbReference>
<accession>A0A239BWT2</accession>
<sequence>MKICGIIEARMGSSRLPGKVLLPLGGKPALERLLERVARSKWLNEVVVATTANEGDQPIAELCARLGVRVFRGSEDDVLSRVLGAAEAAEADLICQLMGDSPLNDPVLIDLAVAAHLAGDYDFTANYLPENVLPMGFAAGVFSTALLRRVAAMTQDPVDRSHVTCFIYHNPRLFRLQGVAANAQLAGPDVRLCVDTREDYEVVRRVFEAVHREGQCPRAWEFLGYLREHPELAAINAHVRQKHVDEG</sequence>
<dbReference type="PANTHER" id="PTHR42866:SF1">
    <property type="entry name" value="SPORE COAT POLYSACCHARIDE BIOSYNTHESIS PROTEIN SPSF"/>
    <property type="match status" value="1"/>
</dbReference>
<dbReference type="EMBL" id="FZOC01000006">
    <property type="protein sequence ID" value="SNS11623.1"/>
    <property type="molecule type" value="Genomic_DNA"/>
</dbReference>
<evidence type="ECO:0000313" key="1">
    <source>
        <dbReference type="EMBL" id="SNS11623.1"/>
    </source>
</evidence>
<dbReference type="CDD" id="cd02518">
    <property type="entry name" value="GT2_SpsF"/>
    <property type="match status" value="1"/>
</dbReference>